<reference evidence="2" key="1">
    <citation type="submission" date="2017-09" db="EMBL/GenBank/DDBJ databases">
        <title>Depth-based differentiation of microbial function through sediment-hosted aquifers and enrichment of novel symbionts in the deep terrestrial subsurface.</title>
        <authorList>
            <person name="Probst A.J."/>
            <person name="Ladd B."/>
            <person name="Jarett J.K."/>
            <person name="Geller-Mcgrath D.E."/>
            <person name="Sieber C.M.K."/>
            <person name="Emerson J.B."/>
            <person name="Anantharaman K."/>
            <person name="Thomas B.C."/>
            <person name="Malmstrom R."/>
            <person name="Stieglmeier M."/>
            <person name="Klingl A."/>
            <person name="Woyke T."/>
            <person name="Ryan C.M."/>
            <person name="Banfield J.F."/>
        </authorList>
    </citation>
    <scope>NUCLEOTIDE SEQUENCE [LARGE SCALE GENOMIC DNA]</scope>
</reference>
<evidence type="ECO:0008006" key="3">
    <source>
        <dbReference type="Google" id="ProtNLM"/>
    </source>
</evidence>
<protein>
    <recommendedName>
        <fullName evidence="3">DUF4258 domain-containing protein</fullName>
    </recommendedName>
</protein>
<comment type="caution">
    <text evidence="1">The sequence shown here is derived from an EMBL/GenBank/DDBJ whole genome shotgun (WGS) entry which is preliminary data.</text>
</comment>
<dbReference type="AlphaFoldDB" id="A0A2M7T5T8"/>
<dbReference type="EMBL" id="PFNG01000231">
    <property type="protein sequence ID" value="PIZ35647.1"/>
    <property type="molecule type" value="Genomic_DNA"/>
</dbReference>
<accession>A0A2M7T5T8</accession>
<gene>
    <name evidence="1" type="ORF">COY37_09960</name>
</gene>
<evidence type="ECO:0000313" key="1">
    <source>
        <dbReference type="EMBL" id="PIZ35647.1"/>
    </source>
</evidence>
<organism evidence="1 2">
    <name type="scientific">Candidatus Aquicultor secundus</name>
    <dbReference type="NCBI Taxonomy" id="1973895"/>
    <lineage>
        <taxon>Bacteria</taxon>
        <taxon>Bacillati</taxon>
        <taxon>Actinomycetota</taxon>
        <taxon>Candidatus Aquicultoria</taxon>
        <taxon>Candidatus Aquicultorales</taxon>
        <taxon>Candidatus Aquicultoraceae</taxon>
        <taxon>Candidatus Aquicultor</taxon>
    </lineage>
</organism>
<proteinExistence type="predicted"/>
<evidence type="ECO:0000313" key="2">
    <source>
        <dbReference type="Proteomes" id="UP000230956"/>
    </source>
</evidence>
<name>A0A2M7T5T8_9ACTN</name>
<dbReference type="RefSeq" id="WP_286678913.1">
    <property type="nucleotide sequence ID" value="NZ_MNXI01000115.1"/>
</dbReference>
<sequence length="70" mass="8385">MLKERSIKETWVKSTLEHPERVEHRDDGTVHFIKAINKCGGKYLRVIVNPNVQPQRIVTVFFDRRQRRVK</sequence>
<dbReference type="Pfam" id="PF14076">
    <property type="entry name" value="DUF4258"/>
    <property type="match status" value="1"/>
</dbReference>
<dbReference type="Proteomes" id="UP000230956">
    <property type="component" value="Unassembled WGS sequence"/>
</dbReference>
<dbReference type="InterPro" id="IPR025354">
    <property type="entry name" value="DUF4258"/>
</dbReference>